<dbReference type="HOGENOM" id="CLU_029538_3_0_11"/>
<gene>
    <name evidence="2" type="ordered locus">ROP_50950</name>
</gene>
<organism evidence="2 3">
    <name type="scientific">Rhodococcus opacus (strain B4)</name>
    <dbReference type="NCBI Taxonomy" id="632772"/>
    <lineage>
        <taxon>Bacteria</taxon>
        <taxon>Bacillati</taxon>
        <taxon>Actinomycetota</taxon>
        <taxon>Actinomycetes</taxon>
        <taxon>Mycobacteriales</taxon>
        <taxon>Nocardiaceae</taxon>
        <taxon>Rhodococcus</taxon>
    </lineage>
</organism>
<dbReference type="SUPFAM" id="SSF53474">
    <property type="entry name" value="alpha/beta-Hydrolases"/>
    <property type="match status" value="1"/>
</dbReference>
<dbReference type="InterPro" id="IPR029058">
    <property type="entry name" value="AB_hydrolase_fold"/>
</dbReference>
<sequence>MVRRWWRIVALLALVSVLWAPTVGADPLRAGSRPGTVVASSELPAELRLRGTGSAYRMTYLTTDRHGITPCTGMVFVPAGAPPAGGWPVIAWAHGTVGDSDADAPSVTGVDPQSSDYVSSWLQLGYAVAATDYVGLGAPGVPPYLDGKVAGRSVVDSVRAAREIDADLSSTWMAVGLSQGGQAAVFAAHVATSYAPELDYRGAVANGVPSNIELVSNWSGPSFPPQGLAGLTVYMSYLIAGVRDAYPELDVDSYLTPVGKQFVDAAPEVPFRQFAAMTANVSVAQMLSRALDVPALQDALREYLEVPVAGYDRPLLLVQGITDASVPLPLTEKLVSEMRTAGTDLDYRVYSGGHFGSMYQAGPDQAAFVASLIR</sequence>
<dbReference type="AlphaFoldDB" id="C1ATS8"/>
<dbReference type="ESTHER" id="rhoob-c1ats8">
    <property type="family name" value="Fungal-Bact_LIP"/>
</dbReference>
<dbReference type="PATRIC" id="fig|632772.20.peg.5321"/>
<dbReference type="Pfam" id="PF03583">
    <property type="entry name" value="LIP"/>
    <property type="match status" value="1"/>
</dbReference>
<dbReference type="InterPro" id="IPR005152">
    <property type="entry name" value="Lipase_secreted"/>
</dbReference>
<accession>C1ATS8</accession>
<feature type="chain" id="PRO_5002906689" description="Lipase" evidence="1">
    <location>
        <begin position="26"/>
        <end position="374"/>
    </location>
</feature>
<protein>
    <recommendedName>
        <fullName evidence="4">Lipase</fullName>
    </recommendedName>
</protein>
<feature type="signal peptide" evidence="1">
    <location>
        <begin position="1"/>
        <end position="25"/>
    </location>
</feature>
<name>C1ATS8_RHOOB</name>
<dbReference type="PIRSF" id="PIRSF029171">
    <property type="entry name" value="Esterase_LipA"/>
    <property type="match status" value="1"/>
</dbReference>
<dbReference type="KEGG" id="rop:ROP_50950"/>
<dbReference type="PANTHER" id="PTHR34853:SF1">
    <property type="entry name" value="LIPASE 5"/>
    <property type="match status" value="1"/>
</dbReference>
<dbReference type="EMBL" id="AP011115">
    <property type="protein sequence ID" value="BAH53342.1"/>
    <property type="molecule type" value="Genomic_DNA"/>
</dbReference>
<dbReference type="GO" id="GO:0016042">
    <property type="term" value="P:lipid catabolic process"/>
    <property type="evidence" value="ECO:0007669"/>
    <property type="project" value="InterPro"/>
</dbReference>
<dbReference type="GO" id="GO:0004806">
    <property type="term" value="F:triacylglycerol lipase activity"/>
    <property type="evidence" value="ECO:0007669"/>
    <property type="project" value="InterPro"/>
</dbReference>
<keyword evidence="1" id="KW-0732">Signal</keyword>
<proteinExistence type="predicted"/>
<dbReference type="PANTHER" id="PTHR34853">
    <property type="match status" value="1"/>
</dbReference>
<dbReference type="Gene3D" id="3.40.50.1820">
    <property type="entry name" value="alpha/beta hydrolase"/>
    <property type="match status" value="2"/>
</dbReference>
<dbReference type="STRING" id="632772.ROP_50950"/>
<evidence type="ECO:0000256" key="1">
    <source>
        <dbReference type="SAM" id="SignalP"/>
    </source>
</evidence>
<reference evidence="2 3" key="1">
    <citation type="submission" date="2009-03" db="EMBL/GenBank/DDBJ databases">
        <title>Comparison of the complete genome sequences of Rhodococcus erythropolis PR4 and Rhodococcus opacus B4.</title>
        <authorList>
            <person name="Takarada H."/>
            <person name="Sekine M."/>
            <person name="Hosoyama A."/>
            <person name="Yamada R."/>
            <person name="Fujisawa T."/>
            <person name="Omata S."/>
            <person name="Shimizu A."/>
            <person name="Tsukatani N."/>
            <person name="Tanikawa S."/>
            <person name="Fujita N."/>
            <person name="Harayama S."/>
        </authorList>
    </citation>
    <scope>NUCLEOTIDE SEQUENCE [LARGE SCALE GENOMIC DNA]</scope>
    <source>
        <strain evidence="2 3">B4</strain>
    </source>
</reference>
<evidence type="ECO:0000313" key="3">
    <source>
        <dbReference type="Proteomes" id="UP000002212"/>
    </source>
</evidence>
<evidence type="ECO:0000313" key="2">
    <source>
        <dbReference type="EMBL" id="BAH53342.1"/>
    </source>
</evidence>
<evidence type="ECO:0008006" key="4">
    <source>
        <dbReference type="Google" id="ProtNLM"/>
    </source>
</evidence>
<dbReference type="Proteomes" id="UP000002212">
    <property type="component" value="Chromosome"/>
</dbReference>